<protein>
    <submittedName>
        <fullName evidence="1">Uncharacterized protein</fullName>
    </submittedName>
</protein>
<dbReference type="NCBIfam" id="NF041817">
    <property type="entry name" value="Avs3b"/>
    <property type="match status" value="1"/>
</dbReference>
<reference evidence="1 2" key="1">
    <citation type="submission" date="2018-06" db="EMBL/GenBank/DDBJ databases">
        <authorList>
            <consortium name="Pathogen Informatics"/>
            <person name="Doyle S."/>
        </authorList>
    </citation>
    <scope>NUCLEOTIDE SEQUENCE [LARGE SCALE GENOMIC DNA]</scope>
    <source>
        <strain evidence="1 2">NCTC7914</strain>
    </source>
</reference>
<proteinExistence type="predicted"/>
<name>A0A379KJ52_PSEPU</name>
<evidence type="ECO:0000313" key="1">
    <source>
        <dbReference type="EMBL" id="SUD67973.1"/>
    </source>
</evidence>
<organism evidence="1 2">
    <name type="scientific">Pseudomonas putida</name>
    <name type="common">Arthrobacter siderocapsulatus</name>
    <dbReference type="NCBI Taxonomy" id="303"/>
    <lineage>
        <taxon>Bacteria</taxon>
        <taxon>Pseudomonadati</taxon>
        <taxon>Pseudomonadota</taxon>
        <taxon>Gammaproteobacteria</taxon>
        <taxon>Pseudomonadales</taxon>
        <taxon>Pseudomonadaceae</taxon>
        <taxon>Pseudomonas</taxon>
    </lineage>
</organism>
<gene>
    <name evidence="1" type="ORF">NCTC7914_02094</name>
</gene>
<sequence>MMESLDRSKAVIELGKRIVAGLMLGDDVTAQWMAHLVAEKISAAEEASETVRDSAVAECLDVILKLWAHRYTLPPYMRPLRELDPLLRTLNSLGVNEADELRFFARPPTSEELEGASEEEKELFEFAIGIDRAARELIRYALSVAAERSVNVVNPWLEEVVTGGLEATVELRVSRFVAGGLLKSQEQAKQQAMLDRIGRLESFAEAALALAGDMRSTLPQDTEELGE</sequence>
<accession>A0A379KJ52</accession>
<dbReference type="AlphaFoldDB" id="A0A379KJ52"/>
<evidence type="ECO:0000313" key="2">
    <source>
        <dbReference type="Proteomes" id="UP000254602"/>
    </source>
</evidence>
<dbReference type="Proteomes" id="UP000254602">
    <property type="component" value="Unassembled WGS sequence"/>
</dbReference>
<dbReference type="EMBL" id="UGUY01000001">
    <property type="protein sequence ID" value="SUD67973.1"/>
    <property type="molecule type" value="Genomic_DNA"/>
</dbReference>
<dbReference type="RefSeq" id="WP_261981956.1">
    <property type="nucleotide sequence ID" value="NZ_JBJDNM010000014.1"/>
</dbReference>